<dbReference type="EMBL" id="JALHBS010000114">
    <property type="protein sequence ID" value="MCP3056911.1"/>
    <property type="molecule type" value="Genomic_DNA"/>
</dbReference>
<protein>
    <submittedName>
        <fullName evidence="1">Helix-turn-helix domain-containing protein</fullName>
    </submittedName>
</protein>
<dbReference type="RefSeq" id="WP_253965712.1">
    <property type="nucleotide sequence ID" value="NZ_JALHBS010000114.1"/>
</dbReference>
<dbReference type="AlphaFoldDB" id="A0A9X2H9W0"/>
<keyword evidence="2" id="KW-1185">Reference proteome</keyword>
<dbReference type="Proteomes" id="UP001155220">
    <property type="component" value="Unassembled WGS sequence"/>
</dbReference>
<organism evidence="1 2">
    <name type="scientific">Aurantimonas marianensis</name>
    <dbReference type="NCBI Taxonomy" id="2920428"/>
    <lineage>
        <taxon>Bacteria</taxon>
        <taxon>Pseudomonadati</taxon>
        <taxon>Pseudomonadota</taxon>
        <taxon>Alphaproteobacteria</taxon>
        <taxon>Hyphomicrobiales</taxon>
        <taxon>Aurantimonadaceae</taxon>
        <taxon>Aurantimonas</taxon>
    </lineage>
</organism>
<sequence>MQRQYDAVDPDNRLVAGELERRWNEALATVKTIEDELEGLSRRQPDAISDDERQSLMTMGADMAIAWEHPRATAATRKRILRAVLEEIVVRVESDQIVMLLHWRGGDHTALNVKKNKKGHHRWAAEPATEDLIRALARLMPDKAMAALLNREGFKTGRLNGWTQSRVCTFRSQHSIAVYQEGERAARGEITLDEAAGLIGCSAMSVRRMVRDGILAGNQHCKGAPWIIRRADVEVIAAGKPAVSCRKRPSSQNPDQAIIQFQ</sequence>
<name>A0A9X2H9W0_9HYPH</name>
<comment type="caution">
    <text evidence="1">The sequence shown here is derived from an EMBL/GenBank/DDBJ whole genome shotgun (WGS) entry which is preliminary data.</text>
</comment>
<accession>A0A9X2H9W0</accession>
<evidence type="ECO:0000313" key="1">
    <source>
        <dbReference type="EMBL" id="MCP3056911.1"/>
    </source>
</evidence>
<evidence type="ECO:0000313" key="2">
    <source>
        <dbReference type="Proteomes" id="UP001155220"/>
    </source>
</evidence>
<gene>
    <name evidence="1" type="ORF">MJ956_17430</name>
</gene>
<proteinExistence type="predicted"/>
<reference evidence="1" key="1">
    <citation type="submission" date="2022-03" db="EMBL/GenBank/DDBJ databases">
        <title>Aurantimonas Liuensis sp. Nov., isolated from the hadal seawater of the Mariana Trench.</title>
        <authorList>
            <person name="Liu R."/>
        </authorList>
    </citation>
    <scope>NUCLEOTIDE SEQUENCE</scope>
    <source>
        <strain evidence="1">LRZ36</strain>
    </source>
</reference>